<dbReference type="GO" id="GO:0004519">
    <property type="term" value="F:endonuclease activity"/>
    <property type="evidence" value="ECO:0007669"/>
    <property type="project" value="InterPro"/>
</dbReference>
<dbReference type="Gene3D" id="1.10.10.60">
    <property type="entry name" value="Homeodomain-like"/>
    <property type="match status" value="1"/>
</dbReference>
<keyword evidence="3" id="KW-1185">Reference proteome</keyword>
<accession>A0A226QQB9</accession>
<sequence length="282" mass="32920">MKSKGIPYNQLTENHKEQIIELYYKNVSFEDIHKMLGVSMRSVSRVLKEAGINTRLKNRYTLNHDYFEEIDTEEKAYWLGFLYADGFVGNEKYNNIVLSLKQSDIGHIEKFAKAISYTGDIRITKRGNSFKPTSKQAIINFSSKKMASDLRHWGLFPGKSTKMKKFPSINKELIRHFIRGYFDGDGSISCYRNITRKKGKTYIYQKPNISIIGTESFIKEMATYLPHETRFIESHSENMIYLLATGKKPVYTIMSYLYNNATIYLERKFNKWLEIAPLCRNA</sequence>
<organism evidence="2 3">
    <name type="scientific">Parageobacillus galactosidasius</name>
    <dbReference type="NCBI Taxonomy" id="883812"/>
    <lineage>
        <taxon>Bacteria</taxon>
        <taxon>Bacillati</taxon>
        <taxon>Bacillota</taxon>
        <taxon>Bacilli</taxon>
        <taxon>Bacillales</taxon>
        <taxon>Anoxybacillaceae</taxon>
        <taxon>Parageobacillus</taxon>
    </lineage>
</organism>
<dbReference type="EMBL" id="NDYL01000001">
    <property type="protein sequence ID" value="OXB94693.1"/>
    <property type="molecule type" value="Genomic_DNA"/>
</dbReference>
<dbReference type="RefSeq" id="WP_089097146.1">
    <property type="nucleotide sequence ID" value="NZ_NDYL01000001.1"/>
</dbReference>
<name>A0A226QQB9_9BACL</name>
<dbReference type="AlphaFoldDB" id="A0A226QQB9"/>
<dbReference type="Proteomes" id="UP000198394">
    <property type="component" value="Unassembled WGS sequence"/>
</dbReference>
<dbReference type="Gene3D" id="3.10.28.10">
    <property type="entry name" value="Homing endonucleases"/>
    <property type="match status" value="1"/>
</dbReference>
<feature type="domain" description="DOD-type homing endonuclease" evidence="1">
    <location>
        <begin position="78"/>
        <end position="247"/>
    </location>
</feature>
<reference evidence="2 3" key="1">
    <citation type="submission" date="2017-04" db="EMBL/GenBank/DDBJ databases">
        <title>The genome sequence of Parageobacillus galactosidasius DSM 18751.</title>
        <authorList>
            <person name="Ramaloko W.T."/>
            <person name="Koen N."/>
            <person name="Polliack S."/>
            <person name="Aliyu H."/>
            <person name="Lebre P."/>
            <person name="Mohr T."/>
            <person name="Oswald F."/>
            <person name="Zwick M."/>
            <person name="Neumann A."/>
            <person name="Syldatk C."/>
            <person name="Cowan D."/>
            <person name="De Maayer P."/>
        </authorList>
    </citation>
    <scope>NUCLEOTIDE SEQUENCE [LARGE SCALE GENOMIC DNA]</scope>
    <source>
        <strain evidence="2 3">DSM 18751</strain>
    </source>
</reference>
<dbReference type="InterPro" id="IPR004042">
    <property type="entry name" value="Intein_endonuc_central"/>
</dbReference>
<dbReference type="InterPro" id="IPR027434">
    <property type="entry name" value="Homing_endonucl"/>
</dbReference>
<evidence type="ECO:0000313" key="3">
    <source>
        <dbReference type="Proteomes" id="UP000198394"/>
    </source>
</evidence>
<comment type="caution">
    <text evidence="2">The sequence shown here is derived from an EMBL/GenBank/DDBJ whole genome shotgun (WGS) entry which is preliminary data.</text>
</comment>
<dbReference type="SUPFAM" id="SSF55608">
    <property type="entry name" value="Homing endonucleases"/>
    <property type="match status" value="1"/>
</dbReference>
<evidence type="ECO:0000313" key="2">
    <source>
        <dbReference type="EMBL" id="OXB94693.1"/>
    </source>
</evidence>
<dbReference type="PROSITE" id="PS50819">
    <property type="entry name" value="INTEIN_ENDONUCLEASE"/>
    <property type="match status" value="1"/>
</dbReference>
<gene>
    <name evidence="2" type="ORF">B9L23_07445</name>
</gene>
<protein>
    <recommendedName>
        <fullName evidence="1">DOD-type homing endonuclease domain-containing protein</fullName>
    </recommendedName>
</protein>
<evidence type="ECO:0000259" key="1">
    <source>
        <dbReference type="PROSITE" id="PS50819"/>
    </source>
</evidence>
<proteinExistence type="predicted"/>